<accession>A0A9Q3ABV1</accession>
<gene>
    <name evidence="1" type="ORF">KUO17_03275</name>
</gene>
<name>A0A9Q3ABV1_9PSED</name>
<organism evidence="1 2">
    <name type="scientific">Pseudomonas aegrilactucae</name>
    <dbReference type="NCBI Taxonomy" id="2854028"/>
    <lineage>
        <taxon>Bacteria</taxon>
        <taxon>Pseudomonadati</taxon>
        <taxon>Pseudomonadota</taxon>
        <taxon>Gammaproteobacteria</taxon>
        <taxon>Pseudomonadales</taxon>
        <taxon>Pseudomonadaceae</taxon>
        <taxon>Pseudomonas</taxon>
    </lineage>
</organism>
<dbReference type="Proteomes" id="UP001106592">
    <property type="component" value="Unassembled WGS sequence"/>
</dbReference>
<keyword evidence="2" id="KW-1185">Reference proteome</keyword>
<sequence length="320" mass="34947">MAYFMIKPGEKVTALDYIKQIAHLDNVTLPTPEEVRALEVGEVVEINSRLLDYTAAAKLTGSIAKAEGDAHQRIVVFSYERTTTLHKAASATNPSMLGWQYGAGFRLIVNHMTAKASAAMTLSAIAAEASVGLNSTTILVQSYGANALMPAYPDGHTGFSAFNVDKLTTLEGWVDAARKSIGDGWVDKTPAEIDKIITNTHPLLTGIEISTTGKSCFDGIDPLTQFVLWRCYYGDSLERTLDHIKTGNGSGMKKARDYPDLINKDTVQALYCSLYAQYGGLAGHEVEKMQKSEAYLKSMPMPEALRSQAKDFLEGFRQMT</sequence>
<dbReference type="EMBL" id="JAHTBI010000010">
    <property type="protein sequence ID" value="MBV6286069.1"/>
    <property type="molecule type" value="Genomic_DNA"/>
</dbReference>
<evidence type="ECO:0000313" key="2">
    <source>
        <dbReference type="Proteomes" id="UP001106592"/>
    </source>
</evidence>
<protein>
    <submittedName>
        <fullName evidence="1">Uncharacterized protein</fullName>
    </submittedName>
</protein>
<evidence type="ECO:0000313" key="1">
    <source>
        <dbReference type="EMBL" id="MBV6286069.1"/>
    </source>
</evidence>
<dbReference type="AlphaFoldDB" id="A0A9Q3ABV1"/>
<dbReference type="RefSeq" id="WP_217973595.1">
    <property type="nucleotide sequence ID" value="NZ_JAHTBI010000010.1"/>
</dbReference>
<reference evidence="1" key="1">
    <citation type="journal article" date="2022" name="Int. J. Syst. Evol. Microbiol.">
        <title>Pseudomonas aegrilactucae sp. nov. and Pseudomonas morbosilactucae sp. nov., pathogens causing bacterial rot of lettuce in Japan.</title>
        <authorList>
            <person name="Sawada H."/>
            <person name="Fujikawa T."/>
            <person name="Satou M."/>
        </authorList>
    </citation>
    <scope>NUCLEOTIDE SEQUENCE</scope>
    <source>
        <strain evidence="1">MAFF 301350</strain>
    </source>
</reference>
<reference evidence="1" key="2">
    <citation type="journal article" date="2023" name="Plant Pathol.">
        <title>Dismantling and reorganizing Pseudomonas marginalis sensu#lato.</title>
        <authorList>
            <person name="Sawada H."/>
            <person name="Fujikawa T."/>
            <person name="Satou M."/>
        </authorList>
    </citation>
    <scope>NUCLEOTIDE SEQUENCE</scope>
    <source>
        <strain evidence="1">MAFF 301350</strain>
    </source>
</reference>
<comment type="caution">
    <text evidence="1">The sequence shown here is derived from an EMBL/GenBank/DDBJ whole genome shotgun (WGS) entry which is preliminary data.</text>
</comment>
<proteinExistence type="predicted"/>